<dbReference type="CDD" id="cd06222">
    <property type="entry name" value="RNase_H_like"/>
    <property type="match status" value="1"/>
</dbReference>
<sequence>MFLIFKVVVGSTLNLDIFSLAQQSYSALQAEVLGFLHALQMVWIHGYRYFWFEGDNLELKNLINKIEDHHLLDTMLYDIRFWMAKLPYSSIGHVTTITFRSVNAQFVSNL</sequence>
<dbReference type="GO" id="GO:0003676">
    <property type="term" value="F:nucleic acid binding"/>
    <property type="evidence" value="ECO:0007669"/>
    <property type="project" value="InterPro"/>
</dbReference>
<dbReference type="Pfam" id="PF13456">
    <property type="entry name" value="RVT_3"/>
    <property type="match status" value="1"/>
</dbReference>
<dbReference type="InterPro" id="IPR044730">
    <property type="entry name" value="RNase_H-like_dom_plant"/>
</dbReference>
<feature type="domain" description="RNase H type-1" evidence="1">
    <location>
        <begin position="21"/>
        <end position="95"/>
    </location>
</feature>
<dbReference type="EMBL" id="AB025636">
    <property type="protein sequence ID" value="BAB11483.1"/>
    <property type="molecule type" value="Genomic_DNA"/>
</dbReference>
<keyword evidence="2" id="KW-0548">Nucleotidyltransferase</keyword>
<organism evidence="2">
    <name type="scientific">Arabidopsis thaliana</name>
    <name type="common">Mouse-ear cress</name>
    <dbReference type="NCBI Taxonomy" id="3702"/>
    <lineage>
        <taxon>Eukaryota</taxon>
        <taxon>Viridiplantae</taxon>
        <taxon>Streptophyta</taxon>
        <taxon>Embryophyta</taxon>
        <taxon>Tracheophyta</taxon>
        <taxon>Spermatophyta</taxon>
        <taxon>Magnoliopsida</taxon>
        <taxon>eudicotyledons</taxon>
        <taxon>Gunneridae</taxon>
        <taxon>Pentapetalae</taxon>
        <taxon>rosids</taxon>
        <taxon>malvids</taxon>
        <taxon>Brassicales</taxon>
        <taxon>Brassicaceae</taxon>
        <taxon>Camelineae</taxon>
        <taxon>Arabidopsis</taxon>
    </lineage>
</organism>
<name>Q9FZP5_ARATH</name>
<dbReference type="GO" id="GO:0004523">
    <property type="term" value="F:RNA-DNA hybrid ribonuclease activity"/>
    <property type="evidence" value="ECO:0007669"/>
    <property type="project" value="InterPro"/>
</dbReference>
<evidence type="ECO:0000313" key="2">
    <source>
        <dbReference type="EMBL" id="BAB11483.1"/>
    </source>
</evidence>
<evidence type="ECO:0000259" key="1">
    <source>
        <dbReference type="Pfam" id="PF13456"/>
    </source>
</evidence>
<dbReference type="GO" id="GO:0003964">
    <property type="term" value="F:RNA-directed DNA polymerase activity"/>
    <property type="evidence" value="ECO:0007669"/>
    <property type="project" value="UniProtKB-KW"/>
</dbReference>
<protein>
    <submittedName>
        <fullName evidence="2">Non-LTR retroelement reverse transcriptase-like</fullName>
    </submittedName>
</protein>
<keyword evidence="2" id="KW-0695">RNA-directed DNA polymerase</keyword>
<reference evidence="2" key="1">
    <citation type="submission" date="1999-04" db="EMBL/GenBank/DDBJ databases">
        <title>Structural analysis of Arabidopsis thaliana chromosome 5. XI.</title>
        <authorList>
            <person name="Kaneko T."/>
            <person name="Katoh T."/>
            <person name="Asamizu E."/>
            <person name="Sato S."/>
            <person name="Nakamura Y."/>
            <person name="Kotani H."/>
            <person name="Tabata S."/>
        </authorList>
    </citation>
    <scope>NUCLEOTIDE SEQUENCE</scope>
</reference>
<accession>Q9FZP5</accession>
<keyword evidence="2" id="KW-0808">Transferase</keyword>
<proteinExistence type="predicted"/>
<dbReference type="AlphaFoldDB" id="Q9FZP5"/>
<dbReference type="InterPro" id="IPR002156">
    <property type="entry name" value="RNaseH_domain"/>
</dbReference>
<dbReference type="ExpressionAtlas" id="Q9FZP5">
    <property type="expression patterns" value="baseline and differential"/>
</dbReference>